<keyword evidence="3" id="KW-0547">Nucleotide-binding</keyword>
<dbReference type="AlphaFoldDB" id="B3T8H3"/>
<dbReference type="Pfam" id="PF13185">
    <property type="entry name" value="GAF_2"/>
    <property type="match status" value="3"/>
</dbReference>
<keyword evidence="1" id="KW-0597">Phosphoprotein</keyword>
<dbReference type="GO" id="GO:0000155">
    <property type="term" value="F:phosphorelay sensor kinase activity"/>
    <property type="evidence" value="ECO:0007669"/>
    <property type="project" value="InterPro"/>
</dbReference>
<dbReference type="Gene3D" id="3.30.450.40">
    <property type="match status" value="3"/>
</dbReference>
<protein>
    <submittedName>
        <fullName evidence="8">Putative histidine kinase-, DNA gyrase B-, and HSP90-like ATPase</fullName>
    </submittedName>
</protein>
<dbReference type="InterPro" id="IPR003018">
    <property type="entry name" value="GAF"/>
</dbReference>
<evidence type="ECO:0000256" key="3">
    <source>
        <dbReference type="ARBA" id="ARBA00022741"/>
    </source>
</evidence>
<evidence type="ECO:0000256" key="1">
    <source>
        <dbReference type="ARBA" id="ARBA00022553"/>
    </source>
</evidence>
<reference evidence="8" key="1">
    <citation type="journal article" date="2008" name="ISME J.">
        <title>Genomic patterns of recombination, clonal divergence and environment in marine microbial populations.</title>
        <authorList>
            <person name="Konstantinidis K.T."/>
            <person name="Delong E.F."/>
        </authorList>
    </citation>
    <scope>NUCLEOTIDE SEQUENCE</scope>
</reference>
<dbReference type="Gene3D" id="3.30.565.10">
    <property type="entry name" value="Histidine kinase-like ATPase, C-terminal domain"/>
    <property type="match status" value="1"/>
</dbReference>
<dbReference type="InterPro" id="IPR036097">
    <property type="entry name" value="HisK_dim/P_sf"/>
</dbReference>
<dbReference type="SUPFAM" id="SSF47384">
    <property type="entry name" value="Homodimeric domain of signal transducing histidine kinase"/>
    <property type="match status" value="1"/>
</dbReference>
<organism evidence="8">
    <name type="scientific">uncultured marine microorganism HF4000_APKG5H11</name>
    <dbReference type="NCBI Taxonomy" id="455550"/>
    <lineage>
        <taxon>unclassified sequences</taxon>
        <taxon>environmental samples</taxon>
    </lineage>
</organism>
<dbReference type="SMART" id="SM00388">
    <property type="entry name" value="HisKA"/>
    <property type="match status" value="1"/>
</dbReference>
<evidence type="ECO:0000256" key="4">
    <source>
        <dbReference type="ARBA" id="ARBA00022777"/>
    </source>
</evidence>
<dbReference type="InterPro" id="IPR005467">
    <property type="entry name" value="His_kinase_dom"/>
</dbReference>
<dbReference type="InterPro" id="IPR004358">
    <property type="entry name" value="Sig_transdc_His_kin-like_C"/>
</dbReference>
<gene>
    <name evidence="8" type="ORF">ALOHA_HF4000APKG5H11ctg1g9</name>
</gene>
<dbReference type="InterPro" id="IPR036890">
    <property type="entry name" value="HATPase_C_sf"/>
</dbReference>
<dbReference type="PANTHER" id="PTHR43065">
    <property type="entry name" value="SENSOR HISTIDINE KINASE"/>
    <property type="match status" value="1"/>
</dbReference>
<evidence type="ECO:0000256" key="2">
    <source>
        <dbReference type="ARBA" id="ARBA00022679"/>
    </source>
</evidence>
<sequence>MKAIIAAIAKVLASSRNDDLTMERAVYAEIGRIVGIPFGVANVYERFADQVAKIIPFELISIAHLDWERDQIKVMYGIGLETLGLSMGDTISLKDSIVAEIAHAKKAIRTDGLRYTGPLGRSLGASGLTSRIATPLIANDKVVGTLHLASRIPDAYGDLELARLEIVGNQIAGAIASEISVQKERDRARQLESLYSIAAVIAQPLSFKDKAQMIVDRLASITDADYVALRRVGEIPDDLELVASSNSGSLKFAATIHIPNATFLTRESFITGERFMINDYGVHPGAQQDLVAGGVQSMYFVPIKSGNRALGSISVASNSPNHFHDNHDGLIRAFSNEILSLLNSAEQEEKLLKSQESALESERQNTRVRDGLYRVSRIFAEVGDFNGKAKAALEILLNLASADWATLRVIKESEPGFHLAAAAGLAATASPPIALIAVDRIAKDKAFTEGALTVIDDYAAWPNATQYMIDIGMESLVFLPITMNERVVGVVSVVSKKKSGFGQKSVDLLASVADGFGNLLEISILQDKSDIAHKESQRLSEELSRSNQILEDGIITRTQELETARQLAFRGEKLAVIGQLSAGMAHDLRNPLGAIRNVTYLLKNELVTKGVFEGNAKLNTCIEIIDNQVNKSNQSITDLMDFAKLKEATLVETNLDVVLAQALETLSQRDDIDLLKNIEPNIQPVMADGEQLQRVFVNLANNAQEAMPDGGSLTIAAKNVNGTVQITFSDTGDGISQENLEKIFDPLFTTKVKGTGMGLAVCLEIVEGHAGTISVHRNAEPPGGTTFDVRIPAYN</sequence>
<evidence type="ECO:0000313" key="8">
    <source>
        <dbReference type="EMBL" id="ABZ08882.1"/>
    </source>
</evidence>
<keyword evidence="5" id="KW-0067">ATP-binding</keyword>
<evidence type="ECO:0000256" key="6">
    <source>
        <dbReference type="ARBA" id="ARBA00023012"/>
    </source>
</evidence>
<dbReference type="InterPro" id="IPR003661">
    <property type="entry name" value="HisK_dim/P_dom"/>
</dbReference>
<proteinExistence type="predicted"/>
<dbReference type="PROSITE" id="PS50109">
    <property type="entry name" value="HIS_KIN"/>
    <property type="match status" value="1"/>
</dbReference>
<dbReference type="Gene3D" id="1.10.287.130">
    <property type="match status" value="1"/>
</dbReference>
<dbReference type="PRINTS" id="PR00344">
    <property type="entry name" value="BCTRLSENSOR"/>
</dbReference>
<dbReference type="CDD" id="cd00082">
    <property type="entry name" value="HisKA"/>
    <property type="match status" value="1"/>
</dbReference>
<dbReference type="Pfam" id="PF02518">
    <property type="entry name" value="HATPase_c"/>
    <property type="match status" value="1"/>
</dbReference>
<dbReference type="Pfam" id="PF00512">
    <property type="entry name" value="HisKA"/>
    <property type="match status" value="1"/>
</dbReference>
<name>B3T8H3_9ZZZZ</name>
<dbReference type="GO" id="GO:0005524">
    <property type="term" value="F:ATP binding"/>
    <property type="evidence" value="ECO:0007669"/>
    <property type="project" value="UniProtKB-KW"/>
</dbReference>
<dbReference type="SMART" id="SM00065">
    <property type="entry name" value="GAF"/>
    <property type="match status" value="2"/>
</dbReference>
<dbReference type="SUPFAM" id="SSF55874">
    <property type="entry name" value="ATPase domain of HSP90 chaperone/DNA topoisomerase II/histidine kinase"/>
    <property type="match status" value="1"/>
</dbReference>
<accession>B3T8H3</accession>
<dbReference type="InterPro" id="IPR029016">
    <property type="entry name" value="GAF-like_dom_sf"/>
</dbReference>
<dbReference type="EMBL" id="EU016639">
    <property type="protein sequence ID" value="ABZ08882.1"/>
    <property type="molecule type" value="Genomic_DNA"/>
</dbReference>
<keyword evidence="6" id="KW-0902">Two-component regulatory system</keyword>
<dbReference type="PANTHER" id="PTHR43065:SF10">
    <property type="entry name" value="PEROXIDE STRESS-ACTIVATED HISTIDINE KINASE MAK3"/>
    <property type="match status" value="1"/>
</dbReference>
<evidence type="ECO:0000256" key="5">
    <source>
        <dbReference type="ARBA" id="ARBA00022840"/>
    </source>
</evidence>
<evidence type="ECO:0000259" key="7">
    <source>
        <dbReference type="PROSITE" id="PS50109"/>
    </source>
</evidence>
<keyword evidence="2" id="KW-0808">Transferase</keyword>
<dbReference type="InterPro" id="IPR003594">
    <property type="entry name" value="HATPase_dom"/>
</dbReference>
<dbReference type="SMART" id="SM00387">
    <property type="entry name" value="HATPase_c"/>
    <property type="match status" value="1"/>
</dbReference>
<dbReference type="SUPFAM" id="SSF55781">
    <property type="entry name" value="GAF domain-like"/>
    <property type="match status" value="3"/>
</dbReference>
<feature type="domain" description="Histidine kinase" evidence="7">
    <location>
        <begin position="583"/>
        <end position="795"/>
    </location>
</feature>
<keyword evidence="4 8" id="KW-0418">Kinase</keyword>